<dbReference type="GO" id="GO:0006811">
    <property type="term" value="P:monoatomic ion transport"/>
    <property type="evidence" value="ECO:0007669"/>
    <property type="project" value="UniProtKB-KW"/>
</dbReference>
<evidence type="ECO:0000259" key="16">
    <source>
        <dbReference type="Pfam" id="PF02563"/>
    </source>
</evidence>
<evidence type="ECO:0000313" key="19">
    <source>
        <dbReference type="EMBL" id="RRN44034.1"/>
    </source>
</evidence>
<dbReference type="InterPro" id="IPR054765">
    <property type="entry name" value="SLBB_dom"/>
</dbReference>
<evidence type="ECO:0000256" key="2">
    <source>
        <dbReference type="ARBA" id="ARBA00009450"/>
    </source>
</evidence>
<dbReference type="GO" id="GO:0046930">
    <property type="term" value="C:pore complex"/>
    <property type="evidence" value="ECO:0007669"/>
    <property type="project" value="UniProtKB-KW"/>
</dbReference>
<dbReference type="Pfam" id="PF02563">
    <property type="entry name" value="Poly_export"/>
    <property type="match status" value="1"/>
</dbReference>
<evidence type="ECO:0000256" key="4">
    <source>
        <dbReference type="ARBA" id="ARBA00022452"/>
    </source>
</evidence>
<comment type="subcellular location">
    <subcellularLocation>
        <location evidence="1">Cell outer membrane</location>
        <topology evidence="1">Multi-pass membrane protein</topology>
    </subcellularLocation>
</comment>
<dbReference type="PANTHER" id="PTHR33619">
    <property type="entry name" value="POLYSACCHARIDE EXPORT PROTEIN GFCE-RELATED"/>
    <property type="match status" value="1"/>
</dbReference>
<organism evidence="19 20">
    <name type="scientific">Lautropia dentalis</name>
    <dbReference type="NCBI Taxonomy" id="2490857"/>
    <lineage>
        <taxon>Bacteria</taxon>
        <taxon>Pseudomonadati</taxon>
        <taxon>Pseudomonadota</taxon>
        <taxon>Betaproteobacteria</taxon>
        <taxon>Burkholderiales</taxon>
        <taxon>Burkholderiaceae</taxon>
        <taxon>Lautropia</taxon>
    </lineage>
</organism>
<feature type="chain" id="PRO_5019410109" evidence="15">
    <location>
        <begin position="28"/>
        <end position="271"/>
    </location>
</feature>
<keyword evidence="10" id="KW-0626">Porin</keyword>
<sequence>MILSRFKKFVLGLMALAAIGMASQAFAQSRSDYLLGPGDVLRIQVFQSQDLTVEARISESGVISFPLLGVVKLAGLSPQQAENLIATRLREGRFLQNPQVTLNVLQFRSQQVSVLGNVANPGRYPLETTGMRLSEILSVAGGVNEAGSNSVILMTTRNGRPQRLEIDLVDMFNTGDLSKDVVLQAGDTIFVNKAPNYYVYGQVQRPGQYVLDRGMTVAQAVAKGGGLTLRGTDRGIRLHRRVGDRNIQVLEPKLDDPVRPDDLIFVRESIF</sequence>
<keyword evidence="4" id="KW-1134">Transmembrane beta strand</keyword>
<evidence type="ECO:0000256" key="14">
    <source>
        <dbReference type="ARBA" id="ARBA00023288"/>
    </source>
</evidence>
<dbReference type="RefSeq" id="WP_125096233.1">
    <property type="nucleotide sequence ID" value="NZ_RRUE01000002.1"/>
</dbReference>
<dbReference type="Gene3D" id="3.30.1950.10">
    <property type="entry name" value="wza like domain"/>
    <property type="match status" value="1"/>
</dbReference>
<keyword evidence="6" id="KW-0812">Transmembrane</keyword>
<dbReference type="AlphaFoldDB" id="A0A426FMX3"/>
<evidence type="ECO:0000256" key="15">
    <source>
        <dbReference type="SAM" id="SignalP"/>
    </source>
</evidence>
<keyword evidence="9" id="KW-0406">Ion transport</keyword>
<dbReference type="InterPro" id="IPR019554">
    <property type="entry name" value="Soluble_ligand-bd"/>
</dbReference>
<name>A0A426FMX3_9BURK</name>
<evidence type="ECO:0000313" key="20">
    <source>
        <dbReference type="Proteomes" id="UP000270261"/>
    </source>
</evidence>
<dbReference type="GO" id="GO:0009279">
    <property type="term" value="C:cell outer membrane"/>
    <property type="evidence" value="ECO:0007669"/>
    <property type="project" value="UniProtKB-SubCell"/>
</dbReference>
<keyword evidence="7 15" id="KW-0732">Signal</keyword>
<comment type="similarity">
    <text evidence="2">Belongs to the BexD/CtrA/VexA family.</text>
</comment>
<evidence type="ECO:0000256" key="3">
    <source>
        <dbReference type="ARBA" id="ARBA00022448"/>
    </source>
</evidence>
<dbReference type="NCBIfam" id="TIGR03028">
    <property type="entry name" value="EpsE"/>
    <property type="match status" value="1"/>
</dbReference>
<dbReference type="EMBL" id="RRUE01000002">
    <property type="protein sequence ID" value="RRN44034.1"/>
    <property type="molecule type" value="Genomic_DNA"/>
</dbReference>
<dbReference type="Pfam" id="PF10531">
    <property type="entry name" value="SLBB"/>
    <property type="match status" value="1"/>
</dbReference>
<evidence type="ECO:0000256" key="11">
    <source>
        <dbReference type="ARBA" id="ARBA00023136"/>
    </source>
</evidence>
<dbReference type="GO" id="GO:0015288">
    <property type="term" value="F:porin activity"/>
    <property type="evidence" value="ECO:0007669"/>
    <property type="project" value="UniProtKB-KW"/>
</dbReference>
<keyword evidence="14" id="KW-0449">Lipoprotein</keyword>
<feature type="domain" description="SLBB" evidence="18">
    <location>
        <begin position="110"/>
        <end position="191"/>
    </location>
</feature>
<evidence type="ECO:0000256" key="10">
    <source>
        <dbReference type="ARBA" id="ARBA00023114"/>
    </source>
</evidence>
<evidence type="ECO:0000256" key="7">
    <source>
        <dbReference type="ARBA" id="ARBA00022729"/>
    </source>
</evidence>
<evidence type="ECO:0000256" key="1">
    <source>
        <dbReference type="ARBA" id="ARBA00004571"/>
    </source>
</evidence>
<gene>
    <name evidence="19" type="primary">epsE</name>
    <name evidence="19" type="ORF">EHV23_11670</name>
</gene>
<keyword evidence="3" id="KW-0813">Transport</keyword>
<evidence type="ECO:0000259" key="18">
    <source>
        <dbReference type="Pfam" id="PF22461"/>
    </source>
</evidence>
<keyword evidence="8" id="KW-0625">Polysaccharide transport</keyword>
<reference evidence="19 20" key="1">
    <citation type="submission" date="2018-11" db="EMBL/GenBank/DDBJ databases">
        <title>Genome sequencing of Lautropia sp. KCOM 2505 (= ChDC F240).</title>
        <authorList>
            <person name="Kook J.-K."/>
            <person name="Park S.-N."/>
            <person name="Lim Y.K."/>
        </authorList>
    </citation>
    <scope>NUCLEOTIDE SEQUENCE [LARGE SCALE GENOMIC DNA]</scope>
    <source>
        <strain evidence="19 20">KCOM 2505</strain>
    </source>
</reference>
<comment type="caution">
    <text evidence="19">The sequence shown here is derived from an EMBL/GenBank/DDBJ whole genome shotgun (WGS) entry which is preliminary data.</text>
</comment>
<dbReference type="Pfam" id="PF22461">
    <property type="entry name" value="SLBB_2"/>
    <property type="match status" value="1"/>
</dbReference>
<dbReference type="Proteomes" id="UP000270261">
    <property type="component" value="Unassembled WGS sequence"/>
</dbReference>
<feature type="domain" description="Polysaccharide export protein N-terminal" evidence="16">
    <location>
        <begin position="28"/>
        <end position="104"/>
    </location>
</feature>
<keyword evidence="13" id="KW-0998">Cell outer membrane</keyword>
<evidence type="ECO:0000256" key="8">
    <source>
        <dbReference type="ARBA" id="ARBA00023047"/>
    </source>
</evidence>
<dbReference type="Gene3D" id="3.10.560.10">
    <property type="entry name" value="Outer membrane lipoprotein wza domain like"/>
    <property type="match status" value="2"/>
</dbReference>
<dbReference type="PANTHER" id="PTHR33619:SF3">
    <property type="entry name" value="POLYSACCHARIDE EXPORT PROTEIN GFCE-RELATED"/>
    <property type="match status" value="1"/>
</dbReference>
<evidence type="ECO:0000256" key="13">
    <source>
        <dbReference type="ARBA" id="ARBA00023237"/>
    </source>
</evidence>
<evidence type="ECO:0000256" key="6">
    <source>
        <dbReference type="ARBA" id="ARBA00022692"/>
    </source>
</evidence>
<feature type="signal peptide" evidence="15">
    <location>
        <begin position="1"/>
        <end position="27"/>
    </location>
</feature>
<dbReference type="InterPro" id="IPR003715">
    <property type="entry name" value="Poly_export_N"/>
</dbReference>
<dbReference type="InterPro" id="IPR049712">
    <property type="entry name" value="Poly_export"/>
</dbReference>
<evidence type="ECO:0000259" key="17">
    <source>
        <dbReference type="Pfam" id="PF10531"/>
    </source>
</evidence>
<evidence type="ECO:0000256" key="5">
    <source>
        <dbReference type="ARBA" id="ARBA00022597"/>
    </source>
</evidence>
<evidence type="ECO:0000256" key="9">
    <source>
        <dbReference type="ARBA" id="ARBA00023065"/>
    </source>
</evidence>
<keyword evidence="11" id="KW-0472">Membrane</keyword>
<protein>
    <submittedName>
        <fullName evidence="19">Polysaccharide export protein EpsE</fullName>
    </submittedName>
</protein>
<keyword evidence="12" id="KW-0564">Palmitate</keyword>
<feature type="domain" description="Soluble ligand binding" evidence="17">
    <location>
        <begin position="197"/>
        <end position="249"/>
    </location>
</feature>
<accession>A0A426FMX3</accession>
<dbReference type="InterPro" id="IPR017478">
    <property type="entry name" value="Polysacc_export_EpsE"/>
</dbReference>
<evidence type="ECO:0000256" key="12">
    <source>
        <dbReference type="ARBA" id="ARBA00023139"/>
    </source>
</evidence>
<proteinExistence type="inferred from homology"/>
<dbReference type="OrthoDB" id="9815244at2"/>
<keyword evidence="5" id="KW-0762">Sugar transport</keyword>
<dbReference type="GO" id="GO:0015159">
    <property type="term" value="F:polysaccharide transmembrane transporter activity"/>
    <property type="evidence" value="ECO:0007669"/>
    <property type="project" value="InterPro"/>
</dbReference>
<keyword evidence="20" id="KW-1185">Reference proteome</keyword>